<protein>
    <recommendedName>
        <fullName evidence="3">histidine kinase</fullName>
        <ecNumber evidence="3">2.7.13.3</ecNumber>
    </recommendedName>
</protein>
<feature type="domain" description="HAMP" evidence="13">
    <location>
        <begin position="193"/>
        <end position="245"/>
    </location>
</feature>
<gene>
    <name evidence="14" type="ORF">Q3V30_06545</name>
</gene>
<comment type="subcellular location">
    <subcellularLocation>
        <location evidence="2">Membrane</location>
    </subcellularLocation>
</comment>
<evidence type="ECO:0000313" key="14">
    <source>
        <dbReference type="EMBL" id="WLS80135.1"/>
    </source>
</evidence>
<dbReference type="CDD" id="cd00082">
    <property type="entry name" value="HisKA"/>
    <property type="match status" value="1"/>
</dbReference>
<evidence type="ECO:0000259" key="12">
    <source>
        <dbReference type="PROSITE" id="PS50109"/>
    </source>
</evidence>
<evidence type="ECO:0000256" key="2">
    <source>
        <dbReference type="ARBA" id="ARBA00004370"/>
    </source>
</evidence>
<evidence type="ECO:0000256" key="5">
    <source>
        <dbReference type="ARBA" id="ARBA00022679"/>
    </source>
</evidence>
<evidence type="ECO:0000256" key="10">
    <source>
        <dbReference type="ARBA" id="ARBA00023136"/>
    </source>
</evidence>
<feature type="compositionally biased region" description="Low complexity" evidence="11">
    <location>
        <begin position="472"/>
        <end position="482"/>
    </location>
</feature>
<dbReference type="Pfam" id="PF02518">
    <property type="entry name" value="HATPase_c"/>
    <property type="match status" value="1"/>
</dbReference>
<evidence type="ECO:0000256" key="7">
    <source>
        <dbReference type="ARBA" id="ARBA00022777"/>
    </source>
</evidence>
<dbReference type="EMBL" id="CP132353">
    <property type="protein sequence ID" value="WLS80135.1"/>
    <property type="molecule type" value="Genomic_DNA"/>
</dbReference>
<evidence type="ECO:0000259" key="13">
    <source>
        <dbReference type="PROSITE" id="PS50885"/>
    </source>
</evidence>
<proteinExistence type="predicted"/>
<organism evidence="14 15">
    <name type="scientific">Erwinia pyri</name>
    <dbReference type="NCBI Taxonomy" id="3062598"/>
    <lineage>
        <taxon>Bacteria</taxon>
        <taxon>Pseudomonadati</taxon>
        <taxon>Pseudomonadota</taxon>
        <taxon>Gammaproteobacteria</taxon>
        <taxon>Enterobacterales</taxon>
        <taxon>Erwiniaceae</taxon>
        <taxon>Erwinia</taxon>
    </lineage>
</organism>
<dbReference type="PROSITE" id="PS50109">
    <property type="entry name" value="HIS_KIN"/>
    <property type="match status" value="1"/>
</dbReference>
<keyword evidence="10" id="KW-0472">Membrane</keyword>
<feature type="domain" description="Histidine kinase" evidence="12">
    <location>
        <begin position="253"/>
        <end position="464"/>
    </location>
</feature>
<dbReference type="InterPro" id="IPR003594">
    <property type="entry name" value="HATPase_dom"/>
</dbReference>
<evidence type="ECO:0000256" key="6">
    <source>
        <dbReference type="ARBA" id="ARBA00022692"/>
    </source>
</evidence>
<dbReference type="PANTHER" id="PTHR45436:SF1">
    <property type="entry name" value="SENSOR PROTEIN QSEC"/>
    <property type="match status" value="1"/>
</dbReference>
<keyword evidence="6" id="KW-0812">Transmembrane</keyword>
<dbReference type="Pfam" id="PF08521">
    <property type="entry name" value="2CSK_N"/>
    <property type="match status" value="1"/>
</dbReference>
<dbReference type="SUPFAM" id="SSF47384">
    <property type="entry name" value="Homodimeric domain of signal transducing histidine kinase"/>
    <property type="match status" value="1"/>
</dbReference>
<dbReference type="Pfam" id="PF00512">
    <property type="entry name" value="HisKA"/>
    <property type="match status" value="1"/>
</dbReference>
<dbReference type="KEGG" id="epi:Q3V30_06545"/>
<reference evidence="14 15" key="1">
    <citation type="submission" date="2023-07" db="EMBL/GenBank/DDBJ databases">
        <title>Pathogenic bacteria of pear tree diseases.</title>
        <authorList>
            <person name="Zhang Z."/>
            <person name="He L."/>
            <person name="Huang R."/>
        </authorList>
    </citation>
    <scope>NUCLEOTIDE SEQUENCE [LARGE SCALE GENOMIC DNA]</scope>
    <source>
        <strain evidence="14 15">DE2</strain>
    </source>
</reference>
<dbReference type="SMART" id="SM00387">
    <property type="entry name" value="HATPase_c"/>
    <property type="match status" value="1"/>
</dbReference>
<dbReference type="InterPro" id="IPR003660">
    <property type="entry name" value="HAMP_dom"/>
</dbReference>
<sequence>MPAIKPVSLRRQLLLWLGLPLILLWGLSVYTHYASALQAATQAYDRSLLASARTVAERLRVKNNRLEVDVPWVVLDSFERNMNDQLFYQVISPEGKTLSGYDDIPPLPANVPRSVNYPALVHFYDATYRQQPIRVAALWQPVSEENLHGMALILVAETLTSREEFAGKLLKTVLLSQGALVLMTLLLAAGMLKKVLRPLRRLSGLMARRDPGDLTPLPAVLPWAEMQPLMLSVNRYIERLRQMMARQQRFSADASHQLRTPLTILKTQVAVALKSDRPESWKESLQAMRVTLDETIALTNRLLQLSRLRAHQTTDMPLQAVDLAALAKEACFSHFAQARAKQIDLGYEGEEGFLVRGDALLIGELCANLIDNAIKYTPPEGTVTVSVRDGTLTVEDSGKGIAAAQRQQAMLPFNRLSEMGAAGGAGLGLALVKDIADWHGTHAELHTSPALGGLLVRLAFTQWDRSPPPLPASAAEEFAGAAPEKRPAE</sequence>
<dbReference type="InterPro" id="IPR005467">
    <property type="entry name" value="His_kinase_dom"/>
</dbReference>
<comment type="catalytic activity">
    <reaction evidence="1">
        <text>ATP + protein L-histidine = ADP + protein N-phospho-L-histidine.</text>
        <dbReference type="EC" id="2.7.13.3"/>
    </reaction>
</comment>
<dbReference type="Proteomes" id="UP001228139">
    <property type="component" value="Chromosome"/>
</dbReference>
<keyword evidence="7 14" id="KW-0418">Kinase</keyword>
<dbReference type="RefSeq" id="WP_306211525.1">
    <property type="nucleotide sequence ID" value="NZ_CP132353.1"/>
</dbReference>
<evidence type="ECO:0000256" key="11">
    <source>
        <dbReference type="SAM" id="MobiDB-lite"/>
    </source>
</evidence>
<dbReference type="SMART" id="SM00388">
    <property type="entry name" value="HisKA"/>
    <property type="match status" value="1"/>
</dbReference>
<feature type="region of interest" description="Disordered" evidence="11">
    <location>
        <begin position="466"/>
        <end position="489"/>
    </location>
</feature>
<dbReference type="PRINTS" id="PR00344">
    <property type="entry name" value="BCTRLSENSOR"/>
</dbReference>
<evidence type="ECO:0000313" key="15">
    <source>
        <dbReference type="Proteomes" id="UP001228139"/>
    </source>
</evidence>
<dbReference type="InterPro" id="IPR036097">
    <property type="entry name" value="HisK_dim/P_sf"/>
</dbReference>
<dbReference type="CDD" id="cd00075">
    <property type="entry name" value="HATPase"/>
    <property type="match status" value="1"/>
</dbReference>
<dbReference type="Gene3D" id="3.30.565.10">
    <property type="entry name" value="Histidine kinase-like ATPase, C-terminal domain"/>
    <property type="match status" value="1"/>
</dbReference>
<keyword evidence="5" id="KW-0808">Transferase</keyword>
<dbReference type="InterPro" id="IPR013727">
    <property type="entry name" value="2CSK_N"/>
</dbReference>
<keyword evidence="9" id="KW-0902">Two-component regulatory system</keyword>
<keyword evidence="8" id="KW-1133">Transmembrane helix</keyword>
<dbReference type="SUPFAM" id="SSF55874">
    <property type="entry name" value="ATPase domain of HSP90 chaperone/DNA topoisomerase II/histidine kinase"/>
    <property type="match status" value="1"/>
</dbReference>
<accession>A0AA50HRK6</accession>
<evidence type="ECO:0000256" key="9">
    <source>
        <dbReference type="ARBA" id="ARBA00023012"/>
    </source>
</evidence>
<keyword evidence="15" id="KW-1185">Reference proteome</keyword>
<dbReference type="InterPro" id="IPR003661">
    <property type="entry name" value="HisK_dim/P_dom"/>
</dbReference>
<dbReference type="InterPro" id="IPR036890">
    <property type="entry name" value="HATPase_C_sf"/>
</dbReference>
<keyword evidence="4" id="KW-0597">Phosphoprotein</keyword>
<dbReference type="InterPro" id="IPR004358">
    <property type="entry name" value="Sig_transdc_His_kin-like_C"/>
</dbReference>
<dbReference type="AlphaFoldDB" id="A0AA50HRK6"/>
<dbReference type="PROSITE" id="PS50885">
    <property type="entry name" value="HAMP"/>
    <property type="match status" value="1"/>
</dbReference>
<dbReference type="Gene3D" id="1.10.287.130">
    <property type="match status" value="1"/>
</dbReference>
<dbReference type="InterPro" id="IPR050428">
    <property type="entry name" value="TCS_sensor_his_kinase"/>
</dbReference>
<evidence type="ECO:0000256" key="1">
    <source>
        <dbReference type="ARBA" id="ARBA00000085"/>
    </source>
</evidence>
<evidence type="ECO:0000256" key="4">
    <source>
        <dbReference type="ARBA" id="ARBA00022553"/>
    </source>
</evidence>
<dbReference type="GO" id="GO:0000155">
    <property type="term" value="F:phosphorelay sensor kinase activity"/>
    <property type="evidence" value="ECO:0007669"/>
    <property type="project" value="InterPro"/>
</dbReference>
<dbReference type="GO" id="GO:0005886">
    <property type="term" value="C:plasma membrane"/>
    <property type="evidence" value="ECO:0007669"/>
    <property type="project" value="TreeGrafter"/>
</dbReference>
<dbReference type="PANTHER" id="PTHR45436">
    <property type="entry name" value="SENSOR HISTIDINE KINASE YKOH"/>
    <property type="match status" value="1"/>
</dbReference>
<name>A0AA50HRK6_9GAMM</name>
<evidence type="ECO:0000256" key="8">
    <source>
        <dbReference type="ARBA" id="ARBA00022989"/>
    </source>
</evidence>
<dbReference type="EC" id="2.7.13.3" evidence="3"/>
<dbReference type="SMART" id="SM00304">
    <property type="entry name" value="HAMP"/>
    <property type="match status" value="1"/>
</dbReference>
<evidence type="ECO:0000256" key="3">
    <source>
        <dbReference type="ARBA" id="ARBA00012438"/>
    </source>
</evidence>